<proteinExistence type="predicted"/>
<keyword evidence="2" id="KW-1185">Reference proteome</keyword>
<protein>
    <submittedName>
        <fullName evidence="1">Uncharacterized protein</fullName>
    </submittedName>
</protein>
<evidence type="ECO:0000313" key="1">
    <source>
        <dbReference type="EMBL" id="ABE36044.1"/>
    </source>
</evidence>
<organism evidence="1 2">
    <name type="scientific">Paraburkholderia xenovorans (strain LB400)</name>
    <dbReference type="NCBI Taxonomy" id="266265"/>
    <lineage>
        <taxon>Bacteria</taxon>
        <taxon>Pseudomonadati</taxon>
        <taxon>Pseudomonadota</taxon>
        <taxon>Betaproteobacteria</taxon>
        <taxon>Burkholderiales</taxon>
        <taxon>Burkholderiaceae</taxon>
        <taxon>Paraburkholderia</taxon>
    </lineage>
</organism>
<accession>Q13IP5</accession>
<evidence type="ECO:0000313" key="2">
    <source>
        <dbReference type="Proteomes" id="UP000001817"/>
    </source>
</evidence>
<dbReference type="STRING" id="266265.Bxe_C0119"/>
<name>Q13IP5_PARXL</name>
<dbReference type="Proteomes" id="UP000001817">
    <property type="component" value="Chromosome 3"/>
</dbReference>
<gene>
    <name evidence="1" type="ORF">Bxe_C0119</name>
</gene>
<dbReference type="KEGG" id="bxe:Bxe_C0119"/>
<dbReference type="AlphaFoldDB" id="Q13IP5"/>
<sequence length="89" mass="9904">MHQIDGGRVMAHSAMAIWDGFRHPRAFLRSWVKRAPGTAVLPHEAQAACTHACNSAERLERIAAYARSGYFHIEYTAGMFVVPLDIPPD</sequence>
<dbReference type="EMBL" id="CP000272">
    <property type="protein sequence ID" value="ABE36044.1"/>
    <property type="molecule type" value="Genomic_DNA"/>
</dbReference>
<reference evidence="1 2" key="1">
    <citation type="journal article" date="2006" name="Proc. Natl. Acad. Sci. U.S.A.">
        <title>Burkholderia xenovorans LB400 harbors a multi-replicon, 9.73-Mbp genome shaped for versatility.</title>
        <authorList>
            <person name="Chain P.S."/>
            <person name="Denef V.J."/>
            <person name="Konstantinidis K.T."/>
            <person name="Vergez L.M."/>
            <person name="Agullo L."/>
            <person name="Reyes V.L."/>
            <person name="Hauser L."/>
            <person name="Cordova M."/>
            <person name="Gomez L."/>
            <person name="Gonzalez M."/>
            <person name="Land M."/>
            <person name="Lao V."/>
            <person name="Larimer F."/>
            <person name="LiPuma J.J."/>
            <person name="Mahenthiralingam E."/>
            <person name="Malfatti S.A."/>
            <person name="Marx C.J."/>
            <person name="Parnell J.J."/>
            <person name="Ramette A."/>
            <person name="Richardson P."/>
            <person name="Seeger M."/>
            <person name="Smith D."/>
            <person name="Spilker T."/>
            <person name="Sul W.J."/>
            <person name="Tsoi T.V."/>
            <person name="Ulrich L.E."/>
            <person name="Zhulin I.B."/>
            <person name="Tiedje J.M."/>
        </authorList>
    </citation>
    <scope>NUCLEOTIDE SEQUENCE [LARGE SCALE GENOMIC DNA]</scope>
    <source>
        <strain evidence="1 2">LB400</strain>
    </source>
</reference>